<gene>
    <name evidence="1" type="ORF">HKX39_08505</name>
</gene>
<sequence>MKQQNRPRFDTNGWRRLADGRIQHISGIEFMRVPDGDVQILKDSLPVFIQNLKKEGVEVEMAEKLLLKLSVQVKELFFGLH</sequence>
<proteinExistence type="predicted"/>
<dbReference type="AlphaFoldDB" id="A0A849P6I1"/>
<name>A0A849P6I1_9BURK</name>
<keyword evidence="2" id="KW-1185">Reference proteome</keyword>
<evidence type="ECO:0000313" key="2">
    <source>
        <dbReference type="Proteomes" id="UP000537862"/>
    </source>
</evidence>
<dbReference type="Proteomes" id="UP000537862">
    <property type="component" value="Unassembled WGS sequence"/>
</dbReference>
<reference evidence="1 2" key="1">
    <citation type="submission" date="2020-05" db="EMBL/GenBank/DDBJ databases">
        <authorList>
            <person name="Niu N."/>
        </authorList>
    </citation>
    <scope>NUCLEOTIDE SEQUENCE [LARGE SCALE GENOMIC DNA]</scope>
    <source>
        <strain evidence="1 2">3340-03</strain>
    </source>
</reference>
<protein>
    <submittedName>
        <fullName evidence="1">Uncharacterized protein</fullName>
    </submittedName>
</protein>
<dbReference type="RefSeq" id="WP_171680895.1">
    <property type="nucleotide sequence ID" value="NZ_JABGBN010000007.1"/>
</dbReference>
<accession>A0A849P6I1</accession>
<evidence type="ECO:0000313" key="1">
    <source>
        <dbReference type="EMBL" id="NOL52201.1"/>
    </source>
</evidence>
<organism evidence="1 2">
    <name type="scientific">Pelistega suis</name>
    <dbReference type="NCBI Taxonomy" id="1631957"/>
    <lineage>
        <taxon>Bacteria</taxon>
        <taxon>Pseudomonadati</taxon>
        <taxon>Pseudomonadota</taxon>
        <taxon>Betaproteobacteria</taxon>
        <taxon>Burkholderiales</taxon>
        <taxon>Alcaligenaceae</taxon>
        <taxon>Pelistega</taxon>
    </lineage>
</organism>
<dbReference type="EMBL" id="JABGBN010000007">
    <property type="protein sequence ID" value="NOL52201.1"/>
    <property type="molecule type" value="Genomic_DNA"/>
</dbReference>
<comment type="caution">
    <text evidence="1">The sequence shown here is derived from an EMBL/GenBank/DDBJ whole genome shotgun (WGS) entry which is preliminary data.</text>
</comment>